<accession>A0A077R7E7</accession>
<feature type="compositionally biased region" description="Low complexity" evidence="1">
    <location>
        <begin position="27"/>
        <end position="65"/>
    </location>
</feature>
<dbReference type="EMBL" id="HG529635">
    <property type="protein sequence ID" value="CDI55036.1"/>
    <property type="molecule type" value="Genomic_DNA"/>
</dbReference>
<feature type="compositionally biased region" description="Basic and acidic residues" evidence="1">
    <location>
        <begin position="153"/>
        <end position="171"/>
    </location>
</feature>
<evidence type="ECO:0000313" key="2">
    <source>
        <dbReference type="EMBL" id="CDI55036.1"/>
    </source>
</evidence>
<feature type="compositionally biased region" description="Basic and acidic residues" evidence="1">
    <location>
        <begin position="182"/>
        <end position="191"/>
    </location>
</feature>
<sequence length="247" mass="26322">MSTPSGRSATVTSLSGRVNALKFMQRASPSSPSSSPSKPTASTSATCTLASPSPAAASPALASSTFGGEASEENWSLSTAAIAKLRAKATGQLQTNKQVKQGPTISQEAGFDAWLIGREDLENSSSATKQSSRQTFGKLDKRRDDVPEGQEQEESRKPSIKIDNDDKEKGEQATLEPDFESDTEKPRKTDFVKPGSIKNDSASHKRLRQDASSSATKKAKKGRHSKDHDKVVFARKRGGKLGISGGR</sequence>
<dbReference type="AlphaFoldDB" id="A0A077R7E7"/>
<protein>
    <submittedName>
        <fullName evidence="2">Uncharacterized protein</fullName>
    </submittedName>
</protein>
<feature type="compositionally biased region" description="Polar residues" evidence="1">
    <location>
        <begin position="123"/>
        <end position="135"/>
    </location>
</feature>
<reference evidence="2" key="1">
    <citation type="journal article" date="2014" name="Genome Biol. Evol.">
        <title>Gene Loss Rather Than Gene Gain Is Associated with a Host Jump from Monocots to Dicots in the Smut Fungus Melanopsichium pennsylvanicum.</title>
        <authorList>
            <person name="Sharma R."/>
            <person name="Mishra B."/>
            <person name="Runge F."/>
            <person name="Thines M."/>
        </authorList>
    </citation>
    <scope>NUCLEOTIDE SEQUENCE</scope>
    <source>
        <strain evidence="2">4</strain>
    </source>
</reference>
<feature type="region of interest" description="Disordered" evidence="1">
    <location>
        <begin position="121"/>
        <end position="247"/>
    </location>
</feature>
<feature type="compositionally biased region" description="Polar residues" evidence="1">
    <location>
        <begin position="1"/>
        <end position="16"/>
    </location>
</feature>
<feature type="region of interest" description="Disordered" evidence="1">
    <location>
        <begin position="1"/>
        <end position="74"/>
    </location>
</feature>
<name>A0A077R7E7_9BASI</name>
<organism evidence="2">
    <name type="scientific">Melanopsichium pennsylvanicum 4</name>
    <dbReference type="NCBI Taxonomy" id="1398559"/>
    <lineage>
        <taxon>Eukaryota</taxon>
        <taxon>Fungi</taxon>
        <taxon>Dikarya</taxon>
        <taxon>Basidiomycota</taxon>
        <taxon>Ustilaginomycotina</taxon>
        <taxon>Ustilaginomycetes</taxon>
        <taxon>Ustilaginales</taxon>
        <taxon>Ustilaginaceae</taxon>
        <taxon>Melanopsichium</taxon>
    </lineage>
</organism>
<evidence type="ECO:0000256" key="1">
    <source>
        <dbReference type="SAM" id="MobiDB-lite"/>
    </source>
</evidence>
<proteinExistence type="predicted"/>